<dbReference type="Gene3D" id="3.40.462.20">
    <property type="match status" value="1"/>
</dbReference>
<protein>
    <recommendedName>
        <fullName evidence="7">FAD-binding PCMH-type domain-containing protein</fullName>
    </recommendedName>
</protein>
<evidence type="ECO:0000256" key="2">
    <source>
        <dbReference type="ARBA" id="ARBA00005466"/>
    </source>
</evidence>
<evidence type="ECO:0000256" key="4">
    <source>
        <dbReference type="ARBA" id="ARBA00022827"/>
    </source>
</evidence>
<keyword evidence="4" id="KW-0274">FAD</keyword>
<reference evidence="8 9" key="1">
    <citation type="journal article" date="2014" name="BMC Genomics">
        <title>Comparative genome sequencing reveals chemotype-specific gene clusters in the toxigenic black mold Stachybotrys.</title>
        <authorList>
            <person name="Semeiks J."/>
            <person name="Borek D."/>
            <person name="Otwinowski Z."/>
            <person name="Grishin N.V."/>
        </authorList>
    </citation>
    <scope>NUCLEOTIDE SEQUENCE [LARGE SCALE GENOMIC DNA]</scope>
    <source>
        <strain evidence="9">CBS 109288 / IBT 7711</strain>
    </source>
</reference>
<dbReference type="PANTHER" id="PTHR42973">
    <property type="entry name" value="BINDING OXIDOREDUCTASE, PUTATIVE (AFU_ORTHOLOGUE AFUA_1G17690)-RELATED"/>
    <property type="match status" value="1"/>
</dbReference>
<evidence type="ECO:0000256" key="1">
    <source>
        <dbReference type="ARBA" id="ARBA00001974"/>
    </source>
</evidence>
<evidence type="ECO:0000259" key="7">
    <source>
        <dbReference type="PROSITE" id="PS51387"/>
    </source>
</evidence>
<dbReference type="InterPro" id="IPR016169">
    <property type="entry name" value="FAD-bd_PCMH_sub2"/>
</dbReference>
<keyword evidence="3" id="KW-0285">Flavoprotein</keyword>
<dbReference type="AlphaFoldDB" id="A0A084ANY7"/>
<feature type="chain" id="PRO_5001771093" description="FAD-binding PCMH-type domain-containing protein" evidence="6">
    <location>
        <begin position="20"/>
        <end position="500"/>
    </location>
</feature>
<evidence type="ECO:0000313" key="8">
    <source>
        <dbReference type="EMBL" id="KEY67016.1"/>
    </source>
</evidence>
<evidence type="ECO:0000313" key="9">
    <source>
        <dbReference type="Proteomes" id="UP000028045"/>
    </source>
</evidence>
<evidence type="ECO:0000256" key="5">
    <source>
        <dbReference type="ARBA" id="ARBA00023002"/>
    </source>
</evidence>
<dbReference type="EMBL" id="KL648635">
    <property type="protein sequence ID" value="KEY67016.1"/>
    <property type="molecule type" value="Genomic_DNA"/>
</dbReference>
<evidence type="ECO:0000256" key="6">
    <source>
        <dbReference type="SAM" id="SignalP"/>
    </source>
</evidence>
<feature type="domain" description="FAD-binding PCMH-type" evidence="7">
    <location>
        <begin position="63"/>
        <end position="234"/>
    </location>
</feature>
<dbReference type="PROSITE" id="PS51387">
    <property type="entry name" value="FAD_PCMH"/>
    <property type="match status" value="1"/>
</dbReference>
<comment type="similarity">
    <text evidence="2">Belongs to the oxygen-dependent FAD-linked oxidoreductase family.</text>
</comment>
<proteinExistence type="inferred from homology"/>
<dbReference type="GO" id="GO:0016491">
    <property type="term" value="F:oxidoreductase activity"/>
    <property type="evidence" value="ECO:0007669"/>
    <property type="project" value="UniProtKB-KW"/>
</dbReference>
<dbReference type="InterPro" id="IPR036318">
    <property type="entry name" value="FAD-bd_PCMH-like_sf"/>
</dbReference>
<dbReference type="Proteomes" id="UP000028045">
    <property type="component" value="Unassembled WGS sequence"/>
</dbReference>
<dbReference type="PANTHER" id="PTHR42973:SF39">
    <property type="entry name" value="FAD-BINDING PCMH-TYPE DOMAIN-CONTAINING PROTEIN"/>
    <property type="match status" value="1"/>
</dbReference>
<dbReference type="HOGENOM" id="CLU_018354_0_1_1"/>
<accession>A0A084ANY7</accession>
<comment type="cofactor">
    <cofactor evidence="1">
        <name>FAD</name>
        <dbReference type="ChEBI" id="CHEBI:57692"/>
    </cofactor>
</comment>
<dbReference type="Gene3D" id="3.30.465.10">
    <property type="match status" value="1"/>
</dbReference>
<dbReference type="InterPro" id="IPR050416">
    <property type="entry name" value="FAD-linked_Oxidoreductase"/>
</dbReference>
<dbReference type="GO" id="GO:0071949">
    <property type="term" value="F:FAD binding"/>
    <property type="evidence" value="ECO:0007669"/>
    <property type="project" value="InterPro"/>
</dbReference>
<dbReference type="InterPro" id="IPR006094">
    <property type="entry name" value="Oxid_FAD_bind_N"/>
</dbReference>
<organism evidence="8 9">
    <name type="scientific">Stachybotrys chartarum (strain CBS 109288 / IBT 7711)</name>
    <name type="common">Toxic black mold</name>
    <name type="synonym">Stilbospora chartarum</name>
    <dbReference type="NCBI Taxonomy" id="1280523"/>
    <lineage>
        <taxon>Eukaryota</taxon>
        <taxon>Fungi</taxon>
        <taxon>Dikarya</taxon>
        <taxon>Ascomycota</taxon>
        <taxon>Pezizomycotina</taxon>
        <taxon>Sordariomycetes</taxon>
        <taxon>Hypocreomycetidae</taxon>
        <taxon>Hypocreales</taxon>
        <taxon>Stachybotryaceae</taxon>
        <taxon>Stachybotrys</taxon>
    </lineage>
</organism>
<feature type="signal peptide" evidence="6">
    <location>
        <begin position="1"/>
        <end position="19"/>
    </location>
</feature>
<keyword evidence="9" id="KW-1185">Reference proteome</keyword>
<keyword evidence="6" id="KW-0732">Signal</keyword>
<dbReference type="Pfam" id="PF01565">
    <property type="entry name" value="FAD_binding_4"/>
    <property type="match status" value="1"/>
</dbReference>
<dbReference type="InterPro" id="IPR016166">
    <property type="entry name" value="FAD-bd_PCMH"/>
</dbReference>
<name>A0A084ANY7_STACB</name>
<dbReference type="SUPFAM" id="SSF56176">
    <property type="entry name" value="FAD-binding/transporter-associated domain-like"/>
    <property type="match status" value="1"/>
</dbReference>
<evidence type="ECO:0000256" key="3">
    <source>
        <dbReference type="ARBA" id="ARBA00022630"/>
    </source>
</evidence>
<keyword evidence="5" id="KW-0560">Oxidoreductase</keyword>
<gene>
    <name evidence="8" type="ORF">S7711_04700</name>
</gene>
<sequence>MLRIDFLVALIALPSLILAAPSGFNSFASTKRQVNSWPQDLSGLVVEVDDPSFDELSVRWSTFEPPTFDAVFVPESEEDLTNGLAYLTSEGIPFLTKSGGHGYSITLNSIQDAVQINMAAFNSVTMNEDLSVTVGSGANLNDFVQVVGGAGREAPVGSCPCVGVMGATLGGGIGRLQGLHGLMSDAVRSFRIALWNGTFVEASADVNSNLFWGMRGAGQNFGVVTEAVFETYPATNGGLNYEAQLELPVETLGEIIDLINPMLPLDPALAIVTIVASNATTLETVVLMNIVYIGPEEEGRAYAQPFIDLSVNSVESILTWVDLPTQGSGGFNNVQCVPGRRNDLYGQTIATIDKESVLEMTQSLTTLIQENPLLNASSFLIESFPVQRLDAIPKRSSAFPHRGHVDHYFEILVSFTDDSVSEVGDNWAREWRNHFSQPEVSGWDSWVIYQNYAHGDEPPSILYGTERWRQARLTALKNTYDPHGFFDGYHPIPRRLQDWS</sequence>